<dbReference type="EMBL" id="GL883147">
    <property type="protein sequence ID" value="EGG00458.1"/>
    <property type="molecule type" value="Genomic_DNA"/>
</dbReference>
<sequence>MRRKSTYISHIVILLNLLISNDVVGSFENGINIQPDRINTKSRSDHSVHTGSTIWQSSSRSSENSIAGNQFIQPQFTNSQEIKEDKDQKTAHTFHKNWQGTVHLFKRHNFSRTKSNLAFFFLQWNFFNYKDVVDVPQRFEKVLVKRAFEGVGSSISGLGKSIEGLAKNNNVEDFSGLPKVLRYKKLTVSLHDDETLLDVDLSDLGPGYKGLRGSGQDDSKFDRDISLLGALDSDLEVNSLPEESKLPPVQKPSRSESLPILSSKESQEIHRLKVLEHLDIKYKPFSELTDQFMRSVPDPNHEENDELSILAHLALYSEKLLFQSALEGEKNVKIDQLATQLEKHRSIYVNELKKGVETKEFLNEVYVEALEKEVSDMRNSIWARTVTPSELKAVQADEVTLAKQAKRVSFLETLDESEGRQKASKDIMKKSLANIAADAYLDTRTARSNTVINPPKDATKKMVIKLANQAQDAALILDSGPLRNIQNGKQARETRKAFKLYIETYAQRNRIDYSLLIDLQKISDRREIRVETRLSFWSDHLKTKFRKLISQLITSIFKKNKEVSS</sequence>
<dbReference type="GeneID" id="18930911"/>
<feature type="chain" id="PRO_5003315801" description="Secreted protein" evidence="2">
    <location>
        <begin position="27"/>
        <end position="565"/>
    </location>
</feature>
<evidence type="ECO:0000256" key="2">
    <source>
        <dbReference type="SAM" id="SignalP"/>
    </source>
</evidence>
<keyword evidence="4" id="KW-1185">Reference proteome</keyword>
<reference evidence="4" key="1">
    <citation type="journal article" date="2011" name="Proc. Natl. Acad. Sci. U.S.A.">
        <title>Obligate biotrophy features unraveled by the genomic analysis of rust fungi.</title>
        <authorList>
            <person name="Duplessis S."/>
            <person name="Cuomo C.A."/>
            <person name="Lin Y.-C."/>
            <person name="Aerts A."/>
            <person name="Tisserant E."/>
            <person name="Veneault-Fourrey C."/>
            <person name="Joly D.L."/>
            <person name="Hacquard S."/>
            <person name="Amselem J."/>
            <person name="Cantarel B.L."/>
            <person name="Chiu R."/>
            <person name="Coutinho P.M."/>
            <person name="Feau N."/>
            <person name="Field M."/>
            <person name="Frey P."/>
            <person name="Gelhaye E."/>
            <person name="Goldberg J."/>
            <person name="Grabherr M.G."/>
            <person name="Kodira C.D."/>
            <person name="Kohler A."/>
            <person name="Kuees U."/>
            <person name="Lindquist E.A."/>
            <person name="Lucas S.M."/>
            <person name="Mago R."/>
            <person name="Mauceli E."/>
            <person name="Morin E."/>
            <person name="Murat C."/>
            <person name="Pangilinan J.L."/>
            <person name="Park R."/>
            <person name="Pearson M."/>
            <person name="Quesneville H."/>
            <person name="Rouhier N."/>
            <person name="Sakthikumar S."/>
            <person name="Salamov A.A."/>
            <person name="Schmutz J."/>
            <person name="Selles B."/>
            <person name="Shapiro H."/>
            <person name="Tanguay P."/>
            <person name="Tuskan G.A."/>
            <person name="Henrissat B."/>
            <person name="Van de Peer Y."/>
            <person name="Rouze P."/>
            <person name="Ellis J.G."/>
            <person name="Dodds P.N."/>
            <person name="Schein J.E."/>
            <person name="Zhong S."/>
            <person name="Hamelin R.C."/>
            <person name="Grigoriev I.V."/>
            <person name="Szabo L.J."/>
            <person name="Martin F."/>
        </authorList>
    </citation>
    <scope>NUCLEOTIDE SEQUENCE [LARGE SCALE GENOMIC DNA]</scope>
    <source>
        <strain evidence="4">98AG31 / pathotype 3-4-7</strain>
    </source>
</reference>
<dbReference type="HOGENOM" id="CLU_511980_0_0_1"/>
<feature type="signal peptide" evidence="2">
    <location>
        <begin position="1"/>
        <end position="26"/>
    </location>
</feature>
<evidence type="ECO:0000256" key="1">
    <source>
        <dbReference type="SAM" id="MobiDB-lite"/>
    </source>
</evidence>
<evidence type="ECO:0000313" key="3">
    <source>
        <dbReference type="EMBL" id="EGG00458.1"/>
    </source>
</evidence>
<dbReference type="Proteomes" id="UP000001072">
    <property type="component" value="Unassembled WGS sequence"/>
</dbReference>
<dbReference type="RefSeq" id="XP_007416304.1">
    <property type="nucleotide sequence ID" value="XM_007416242.1"/>
</dbReference>
<feature type="region of interest" description="Disordered" evidence="1">
    <location>
        <begin position="35"/>
        <end position="61"/>
    </location>
</feature>
<accession>F4S4I9</accession>
<dbReference type="OrthoDB" id="10625541at2759"/>
<feature type="compositionally biased region" description="Polar residues" evidence="1">
    <location>
        <begin position="49"/>
        <end position="61"/>
    </location>
</feature>
<proteinExistence type="predicted"/>
<evidence type="ECO:0008006" key="5">
    <source>
        <dbReference type="Google" id="ProtNLM"/>
    </source>
</evidence>
<keyword evidence="2" id="KW-0732">Signal</keyword>
<dbReference type="InParanoid" id="F4S4I9"/>
<dbReference type="AlphaFoldDB" id="F4S4I9"/>
<feature type="compositionally biased region" description="Basic and acidic residues" evidence="1">
    <location>
        <begin position="38"/>
        <end position="48"/>
    </location>
</feature>
<name>F4S4I9_MELLP</name>
<protein>
    <recommendedName>
        <fullName evidence="5">Secreted protein</fullName>
    </recommendedName>
</protein>
<gene>
    <name evidence="3" type="ORF">MELLADRAFT_67817</name>
</gene>
<evidence type="ECO:0000313" key="4">
    <source>
        <dbReference type="Proteomes" id="UP000001072"/>
    </source>
</evidence>
<dbReference type="KEGG" id="mlr:MELLADRAFT_67817"/>
<dbReference type="VEuPathDB" id="FungiDB:MELLADRAFT_67817"/>
<organism evidence="4">
    <name type="scientific">Melampsora larici-populina (strain 98AG31 / pathotype 3-4-7)</name>
    <name type="common">Poplar leaf rust fungus</name>
    <dbReference type="NCBI Taxonomy" id="747676"/>
    <lineage>
        <taxon>Eukaryota</taxon>
        <taxon>Fungi</taxon>
        <taxon>Dikarya</taxon>
        <taxon>Basidiomycota</taxon>
        <taxon>Pucciniomycotina</taxon>
        <taxon>Pucciniomycetes</taxon>
        <taxon>Pucciniales</taxon>
        <taxon>Melampsoraceae</taxon>
        <taxon>Melampsora</taxon>
    </lineage>
</organism>